<dbReference type="AlphaFoldDB" id="A0AAV9LYL9"/>
<dbReference type="Gene3D" id="3.90.1150.10">
    <property type="entry name" value="Aspartate Aminotransferase, domain 1"/>
    <property type="match status" value="1"/>
</dbReference>
<organism evidence="8 9">
    <name type="scientific">Solanum pinnatisectum</name>
    <name type="common">tansyleaf nightshade</name>
    <dbReference type="NCBI Taxonomy" id="50273"/>
    <lineage>
        <taxon>Eukaryota</taxon>
        <taxon>Viridiplantae</taxon>
        <taxon>Streptophyta</taxon>
        <taxon>Embryophyta</taxon>
        <taxon>Tracheophyta</taxon>
        <taxon>Spermatophyta</taxon>
        <taxon>Magnoliopsida</taxon>
        <taxon>eudicotyledons</taxon>
        <taxon>Gunneridae</taxon>
        <taxon>Pentapetalae</taxon>
        <taxon>asterids</taxon>
        <taxon>lamiids</taxon>
        <taxon>Solanales</taxon>
        <taxon>Solanaceae</taxon>
        <taxon>Solanoideae</taxon>
        <taxon>Solaneae</taxon>
        <taxon>Solanum</taxon>
    </lineage>
</organism>
<dbReference type="EMBL" id="JAWPEI010000004">
    <property type="protein sequence ID" value="KAK4730094.1"/>
    <property type="molecule type" value="Genomic_DNA"/>
</dbReference>
<evidence type="ECO:0000256" key="5">
    <source>
        <dbReference type="ARBA" id="ARBA00023239"/>
    </source>
</evidence>
<dbReference type="Gene3D" id="3.40.640.10">
    <property type="entry name" value="Type I PLP-dependent aspartate aminotransferase-like (Major domain)"/>
    <property type="match status" value="1"/>
</dbReference>
<evidence type="ECO:0000256" key="3">
    <source>
        <dbReference type="ARBA" id="ARBA00022793"/>
    </source>
</evidence>
<gene>
    <name evidence="8" type="ORF">R3W88_023082</name>
</gene>
<evidence type="ECO:0000256" key="4">
    <source>
        <dbReference type="ARBA" id="ARBA00022898"/>
    </source>
</evidence>
<keyword evidence="3" id="KW-0210">Decarboxylase</keyword>
<reference evidence="8 9" key="1">
    <citation type="submission" date="2023-10" db="EMBL/GenBank/DDBJ databases">
        <title>Genome-Wide Identification Analysis in wild type Solanum Pinnatisectum Reveals Some Genes Defensing Phytophthora Infestans.</title>
        <authorList>
            <person name="Sun C."/>
        </authorList>
    </citation>
    <scope>NUCLEOTIDE SEQUENCE [LARGE SCALE GENOMIC DNA]</scope>
    <source>
        <strain evidence="8">LQN</strain>
        <tissue evidence="8">Leaf</tissue>
    </source>
</reference>
<dbReference type="SUPFAM" id="SSF53383">
    <property type="entry name" value="PLP-dependent transferases"/>
    <property type="match status" value="1"/>
</dbReference>
<dbReference type="InterPro" id="IPR002129">
    <property type="entry name" value="PyrdxlP-dep_de-COase"/>
</dbReference>
<dbReference type="InterPro" id="IPR015424">
    <property type="entry name" value="PyrdxlP-dep_Trfase"/>
</dbReference>
<evidence type="ECO:0000256" key="6">
    <source>
        <dbReference type="PIRSR" id="PIRSR602129-50"/>
    </source>
</evidence>
<dbReference type="InterPro" id="IPR015421">
    <property type="entry name" value="PyrdxlP-dep_Trfase_major"/>
</dbReference>
<comment type="similarity">
    <text evidence="2 7">Belongs to the group II decarboxylase family.</text>
</comment>
<dbReference type="InterPro" id="IPR015422">
    <property type="entry name" value="PyrdxlP-dep_Trfase_small"/>
</dbReference>
<dbReference type="NCBIfam" id="NF002748">
    <property type="entry name" value="PRK02769.1"/>
    <property type="match status" value="1"/>
</dbReference>
<accession>A0AAV9LYL9</accession>
<keyword evidence="9" id="KW-1185">Reference proteome</keyword>
<name>A0AAV9LYL9_9SOLN</name>
<evidence type="ECO:0000313" key="9">
    <source>
        <dbReference type="Proteomes" id="UP001311915"/>
    </source>
</evidence>
<keyword evidence="4 6" id="KW-0663">Pyridoxal phosphate</keyword>
<evidence type="ECO:0000313" key="8">
    <source>
        <dbReference type="EMBL" id="KAK4730094.1"/>
    </source>
</evidence>
<keyword evidence="5 7" id="KW-0456">Lyase</keyword>
<comment type="cofactor">
    <cofactor evidence="1 6 7">
        <name>pyridoxal 5'-phosphate</name>
        <dbReference type="ChEBI" id="CHEBI:597326"/>
    </cofactor>
</comment>
<dbReference type="GO" id="GO:0019752">
    <property type="term" value="P:carboxylic acid metabolic process"/>
    <property type="evidence" value="ECO:0007669"/>
    <property type="project" value="InterPro"/>
</dbReference>
<dbReference type="InterPro" id="IPR051151">
    <property type="entry name" value="Group_II_Decarboxylase"/>
</dbReference>
<dbReference type="GO" id="GO:0016831">
    <property type="term" value="F:carboxy-lyase activity"/>
    <property type="evidence" value="ECO:0007669"/>
    <property type="project" value="UniProtKB-KW"/>
</dbReference>
<protein>
    <recommendedName>
        <fullName evidence="10">Histidine decarboxylase</fullName>
    </recommendedName>
</protein>
<dbReference type="PROSITE" id="PS00392">
    <property type="entry name" value="DDC_GAD_HDC_YDC"/>
    <property type="match status" value="1"/>
</dbReference>
<sequence>MSIQILLEFDLMVVATKNGIYAPSSPRENMCLKLNMILTQYVDTLSQRMKYHIGYPTNMHYEHHAILAPLLQFSLNNCGYPFTQSPVDFHSKDFEVAVLDWFAQLWEIDKDEYWGYITSGELHSSGILYASKDSHYSIFKAARLYRMELETINTLVNGEIDYEDLRSKLLVNKNKPAIININIGTTFKGAIDDRDFVIQTLENCGYSNNRYYIHCDAALFGLILPFIRHAKKITLKKPIGSISISGHKFLGCPMPCGIQITRKSYVSSLSKIEYINSTDATISGSRNGLTPIFLWYCLSTEGHARLQQDSKICIENARYLKDRLLEAGISAMLNEFSITVVFERPCDHKFIRRWNLCYLRGMAHVVVMPGITRETIDSFFKDLMQERNKWYQDAKALPPCLADDFGTQNCMCSDNKMHN</sequence>
<dbReference type="Pfam" id="PF00282">
    <property type="entry name" value="Pyridoxal_deC"/>
    <property type="match status" value="1"/>
</dbReference>
<comment type="caution">
    <text evidence="8">The sequence shown here is derived from an EMBL/GenBank/DDBJ whole genome shotgun (WGS) entry which is preliminary data.</text>
</comment>
<proteinExistence type="inferred from homology"/>
<feature type="modified residue" description="N6-(pyridoxal phosphate)lysine" evidence="6">
    <location>
        <position position="248"/>
    </location>
</feature>
<dbReference type="InterPro" id="IPR021115">
    <property type="entry name" value="Pyridoxal-P_BS"/>
</dbReference>
<dbReference type="Proteomes" id="UP001311915">
    <property type="component" value="Unassembled WGS sequence"/>
</dbReference>
<dbReference type="PANTHER" id="PTHR46101">
    <property type="match status" value="1"/>
</dbReference>
<evidence type="ECO:0000256" key="7">
    <source>
        <dbReference type="RuleBase" id="RU000382"/>
    </source>
</evidence>
<dbReference type="GO" id="GO:0030170">
    <property type="term" value="F:pyridoxal phosphate binding"/>
    <property type="evidence" value="ECO:0007669"/>
    <property type="project" value="InterPro"/>
</dbReference>
<evidence type="ECO:0008006" key="10">
    <source>
        <dbReference type="Google" id="ProtNLM"/>
    </source>
</evidence>
<evidence type="ECO:0000256" key="2">
    <source>
        <dbReference type="ARBA" id="ARBA00009533"/>
    </source>
</evidence>
<dbReference type="PANTHER" id="PTHR46101:SF9">
    <property type="entry name" value="HISTIDINE DECARBOXYLASE"/>
    <property type="match status" value="1"/>
</dbReference>
<evidence type="ECO:0000256" key="1">
    <source>
        <dbReference type="ARBA" id="ARBA00001933"/>
    </source>
</evidence>